<organism evidence="3 4">
    <name type="scientific">Mycena citricolor</name>
    <dbReference type="NCBI Taxonomy" id="2018698"/>
    <lineage>
        <taxon>Eukaryota</taxon>
        <taxon>Fungi</taxon>
        <taxon>Dikarya</taxon>
        <taxon>Basidiomycota</taxon>
        <taxon>Agaricomycotina</taxon>
        <taxon>Agaricomycetes</taxon>
        <taxon>Agaricomycetidae</taxon>
        <taxon>Agaricales</taxon>
        <taxon>Marasmiineae</taxon>
        <taxon>Mycenaceae</taxon>
        <taxon>Mycena</taxon>
    </lineage>
</organism>
<protein>
    <recommendedName>
        <fullName evidence="2">DUF659 domain-containing protein</fullName>
    </recommendedName>
</protein>
<gene>
    <name evidence="3" type="ORF">MYCIT1_LOCUS23092</name>
</gene>
<dbReference type="InterPro" id="IPR012337">
    <property type="entry name" value="RNaseH-like_sf"/>
</dbReference>
<dbReference type="Pfam" id="PF04937">
    <property type="entry name" value="DUF659"/>
    <property type="match status" value="1"/>
</dbReference>
<comment type="caution">
    <text evidence="3">The sequence shown here is derived from an EMBL/GenBank/DDBJ whole genome shotgun (WGS) entry which is preliminary data.</text>
</comment>
<name>A0AAD2HI74_9AGAR</name>
<sequence length="578" mass="65645">MLPITLKMLPVNYVGGSKNRRKHRKESPSLSQNEPFSRLSRRHLRRLSSRFSRTVRATISANLPFRWIADPEVLRLLMMLRSAIGDALPSPNQVSGTLLDLEEKRVTDNVKTILRGQYVTVSIDGWSDKASVLGVDVSFDGKAYLVRSVSMKGRGKDGPAMCRTFIEMIDWVELEYACNVVGFCCDNDGGSQKGRKLLRVERPWLFNPPCCAHQGQLILADYFKENRDGSQTSEETADMLGWIRSHEKVRDIFDEVQVEKKGGEPLAYLVANLTRWTTHTISFHRTLSLKEPLRHAAILRCADILQAQLGAEKNKKKIAAVEKEVNRFCELLDDPGYWKRLERVSEDIEPVCYITNINQADNTRADQVLLGLAGVYLHFSRHPDPIVRAGMLARLEKRWEALDQPMFLFAVILNPYEKTDRFGGEAAVSVFTLASILVELYTRVKLRKLPDQDLSEVESRKQGEVRAAFMHYISGTGPFADFETNQEVFSQTNGTDPILVWQTFRSVAQVSELAELAMILLGLSVNQGGNERDFSDWKVKRTRLRNRLSFTKTTKMSKTVFKKNGTHERITMTTVSPN</sequence>
<proteinExistence type="predicted"/>
<dbReference type="EMBL" id="CAVNYO010000405">
    <property type="protein sequence ID" value="CAK5275388.1"/>
    <property type="molecule type" value="Genomic_DNA"/>
</dbReference>
<feature type="region of interest" description="Disordered" evidence="1">
    <location>
        <begin position="15"/>
        <end position="37"/>
    </location>
</feature>
<evidence type="ECO:0000313" key="4">
    <source>
        <dbReference type="Proteomes" id="UP001295794"/>
    </source>
</evidence>
<dbReference type="SUPFAM" id="SSF53098">
    <property type="entry name" value="Ribonuclease H-like"/>
    <property type="match status" value="1"/>
</dbReference>
<dbReference type="InterPro" id="IPR007021">
    <property type="entry name" value="DUF659"/>
</dbReference>
<evidence type="ECO:0000313" key="3">
    <source>
        <dbReference type="EMBL" id="CAK5275388.1"/>
    </source>
</evidence>
<evidence type="ECO:0000256" key="1">
    <source>
        <dbReference type="SAM" id="MobiDB-lite"/>
    </source>
</evidence>
<dbReference type="Proteomes" id="UP001295794">
    <property type="component" value="Unassembled WGS sequence"/>
</dbReference>
<reference evidence="3" key="1">
    <citation type="submission" date="2023-11" db="EMBL/GenBank/DDBJ databases">
        <authorList>
            <person name="De Vega J J."/>
            <person name="De Vega J J."/>
        </authorList>
    </citation>
    <scope>NUCLEOTIDE SEQUENCE</scope>
</reference>
<dbReference type="AlphaFoldDB" id="A0AAD2HI74"/>
<keyword evidence="4" id="KW-1185">Reference proteome</keyword>
<evidence type="ECO:0000259" key="2">
    <source>
        <dbReference type="Pfam" id="PF04937"/>
    </source>
</evidence>
<accession>A0AAD2HI74</accession>
<feature type="domain" description="DUF659" evidence="2">
    <location>
        <begin position="89"/>
        <end position="224"/>
    </location>
</feature>